<comment type="similarity">
    <text evidence="1">Belongs to the protein-tyrosine phosphatase family.</text>
</comment>
<accession>A0A3S0ZHJ5</accession>
<dbReference type="InterPro" id="IPR029021">
    <property type="entry name" value="Prot-tyrosine_phosphatase-like"/>
</dbReference>
<dbReference type="GO" id="GO:0004725">
    <property type="term" value="F:protein tyrosine phosphatase activity"/>
    <property type="evidence" value="ECO:0007669"/>
    <property type="project" value="UniProtKB-EC"/>
</dbReference>
<dbReference type="PROSITE" id="PS00383">
    <property type="entry name" value="TYR_PHOSPHATASE_1"/>
    <property type="match status" value="1"/>
</dbReference>
<dbReference type="PROSITE" id="PS50056">
    <property type="entry name" value="TYR_PHOSPHATASE_2"/>
    <property type="match status" value="1"/>
</dbReference>
<name>A0A3S0ZHJ5_ELYCH</name>
<dbReference type="EMBL" id="RQTK01000475">
    <property type="protein sequence ID" value="RUS79049.1"/>
    <property type="molecule type" value="Genomic_DNA"/>
</dbReference>
<dbReference type="OrthoDB" id="6144519at2759"/>
<evidence type="ECO:0000256" key="1">
    <source>
        <dbReference type="ARBA" id="ARBA00009580"/>
    </source>
</evidence>
<reference evidence="9 10" key="1">
    <citation type="submission" date="2019-01" db="EMBL/GenBank/DDBJ databases">
        <title>A draft genome assembly of the solar-powered sea slug Elysia chlorotica.</title>
        <authorList>
            <person name="Cai H."/>
            <person name="Li Q."/>
            <person name="Fang X."/>
            <person name="Li J."/>
            <person name="Curtis N.E."/>
            <person name="Altenburger A."/>
            <person name="Shibata T."/>
            <person name="Feng M."/>
            <person name="Maeda T."/>
            <person name="Schwartz J.A."/>
            <person name="Shigenobu S."/>
            <person name="Lundholm N."/>
            <person name="Nishiyama T."/>
            <person name="Yang H."/>
            <person name="Hasebe M."/>
            <person name="Li S."/>
            <person name="Pierce S.K."/>
            <person name="Wang J."/>
        </authorList>
    </citation>
    <scope>NUCLEOTIDE SEQUENCE [LARGE SCALE GENOMIC DNA]</scope>
    <source>
        <strain evidence="9">EC2010</strain>
        <tissue evidence="9">Whole organism of an adult</tissue>
    </source>
</reference>
<comment type="caution">
    <text evidence="9">The sequence shown here is derived from an EMBL/GenBank/DDBJ whole genome shotgun (WGS) entry which is preliminary data.</text>
</comment>
<gene>
    <name evidence="9" type="ORF">EGW08_013206</name>
</gene>
<dbReference type="FunFam" id="3.90.190.10:FF:000102">
    <property type="entry name" value="Receptor-type tyrosine-protein phosphatase"/>
    <property type="match status" value="1"/>
</dbReference>
<dbReference type="STRING" id="188477.A0A3S0ZHJ5"/>
<dbReference type="SMART" id="SM00404">
    <property type="entry name" value="PTPc_motif"/>
    <property type="match status" value="1"/>
</dbReference>
<feature type="domain" description="Tyrosine-protein phosphatase" evidence="7">
    <location>
        <begin position="353"/>
        <end position="626"/>
    </location>
</feature>
<feature type="domain" description="Tyrosine-protein phosphatase" evidence="7">
    <location>
        <begin position="75"/>
        <end position="327"/>
    </location>
</feature>
<evidence type="ECO:0000256" key="2">
    <source>
        <dbReference type="ARBA" id="ARBA00013064"/>
    </source>
</evidence>
<evidence type="ECO:0000313" key="9">
    <source>
        <dbReference type="EMBL" id="RUS79049.1"/>
    </source>
</evidence>
<dbReference type="Proteomes" id="UP000271974">
    <property type="component" value="Unassembled WGS sequence"/>
</dbReference>
<dbReference type="SUPFAM" id="SSF52799">
    <property type="entry name" value="(Phosphotyrosine protein) phosphatases II"/>
    <property type="match status" value="2"/>
</dbReference>
<dbReference type="InterPro" id="IPR003595">
    <property type="entry name" value="Tyr_Pase_cat"/>
</dbReference>
<dbReference type="PANTHER" id="PTHR19134:SF562">
    <property type="entry name" value="PROTEIN-TYROSINE-PHOSPHATASE"/>
    <property type="match status" value="1"/>
</dbReference>
<dbReference type="Pfam" id="PF00102">
    <property type="entry name" value="Y_phosphatase"/>
    <property type="match status" value="2"/>
</dbReference>
<sequence length="627" mass="70432">MKADEESSHKGTSTLSVIPPGPSNGELVTQAHPDTGKEMVDRSEGVYSNVLPHNTAIPVKDLASYLLQHAGGSFLQDQFQSVPMANSYSQKQGLLLRNAKKNRYKNIVPYDHSRVLLQENSEKKWEDYINASFVKGYGGKDTFIAAQGPNNQTLPDFVRMLWEQRVDRVVMLTNLVELRKIKCAQYWPADDTQTVGEIEMKLLTTRVFAQYTVRQISLLKKDESPRTVTQFHFTAWPDKEVPDSPWGLVDLHQRVHDAPGSGPLLVHCSAGVGRTGTFIALSHLLQEAEETGKMDFLAALWSLRQDRMSMIQTLDQFRFLHQAALIGHTASGTSFAARDLHLRLAALEEEDGFEREFQALARITEECTVREGQSPDANTDAVYENGQAVMNHQKNRCYDVLPKSKYTPTLTCETKAMGDYINAVLVPTLSKDRQDILTQLPLPSTVTDFWRLVTQYHVGLVVALETDAKHTDKTIGEFLPQSDTTPLYDTLFEVRSKTKEKCQLWQEISLTVSKNKKTILGNTGEQHHVTCLLCQDTDLDPETVLECLRKVKACESGKETRTLYMCRNGAAHCGFLSVQSLLLDRLEVDQCFTVPLMVGAVRAIRPQIIPSLVSNYSLSGKQLFPLW</sequence>
<comment type="catalytic activity">
    <reaction evidence="5">
        <text>O-phospho-L-tyrosyl-[protein] + H2O = L-tyrosyl-[protein] + phosphate</text>
        <dbReference type="Rhea" id="RHEA:10684"/>
        <dbReference type="Rhea" id="RHEA-COMP:10136"/>
        <dbReference type="Rhea" id="RHEA-COMP:20101"/>
        <dbReference type="ChEBI" id="CHEBI:15377"/>
        <dbReference type="ChEBI" id="CHEBI:43474"/>
        <dbReference type="ChEBI" id="CHEBI:46858"/>
        <dbReference type="ChEBI" id="CHEBI:61978"/>
        <dbReference type="EC" id="3.1.3.48"/>
    </reaction>
</comment>
<dbReference type="PANTHER" id="PTHR19134">
    <property type="entry name" value="RECEPTOR-TYPE TYROSINE-PROTEIN PHOSPHATASE"/>
    <property type="match status" value="1"/>
</dbReference>
<dbReference type="InterPro" id="IPR050348">
    <property type="entry name" value="Protein-Tyr_Phosphatase"/>
</dbReference>
<dbReference type="InterPro" id="IPR000242">
    <property type="entry name" value="PTP_cat"/>
</dbReference>
<evidence type="ECO:0000259" key="7">
    <source>
        <dbReference type="PROSITE" id="PS50055"/>
    </source>
</evidence>
<dbReference type="Gene3D" id="3.90.190.10">
    <property type="entry name" value="Protein tyrosine phosphatase superfamily"/>
    <property type="match status" value="2"/>
</dbReference>
<dbReference type="PRINTS" id="PR00700">
    <property type="entry name" value="PRTYPHPHTASE"/>
</dbReference>
<protein>
    <recommendedName>
        <fullName evidence="2">protein-tyrosine-phosphatase</fullName>
        <ecNumber evidence="2">3.1.3.48</ecNumber>
    </recommendedName>
</protein>
<dbReference type="PROSITE" id="PS50055">
    <property type="entry name" value="TYR_PHOSPHATASE_PTP"/>
    <property type="match status" value="2"/>
</dbReference>
<keyword evidence="10" id="KW-1185">Reference proteome</keyword>
<evidence type="ECO:0000256" key="3">
    <source>
        <dbReference type="ARBA" id="ARBA00022801"/>
    </source>
</evidence>
<evidence type="ECO:0000313" key="10">
    <source>
        <dbReference type="Proteomes" id="UP000271974"/>
    </source>
</evidence>
<evidence type="ECO:0000256" key="4">
    <source>
        <dbReference type="ARBA" id="ARBA00022912"/>
    </source>
</evidence>
<feature type="region of interest" description="Disordered" evidence="6">
    <location>
        <begin position="1"/>
        <end position="31"/>
    </location>
</feature>
<keyword evidence="3" id="KW-0378">Hydrolase</keyword>
<dbReference type="AlphaFoldDB" id="A0A3S0ZHJ5"/>
<dbReference type="InterPro" id="IPR000387">
    <property type="entry name" value="Tyr_Pase_dom"/>
</dbReference>
<proteinExistence type="inferred from homology"/>
<evidence type="ECO:0000259" key="8">
    <source>
        <dbReference type="PROSITE" id="PS50056"/>
    </source>
</evidence>
<evidence type="ECO:0000256" key="6">
    <source>
        <dbReference type="SAM" id="MobiDB-lite"/>
    </source>
</evidence>
<dbReference type="EC" id="3.1.3.48" evidence="2"/>
<feature type="domain" description="Tyrosine specific protein phosphatases" evidence="8">
    <location>
        <begin position="249"/>
        <end position="318"/>
    </location>
</feature>
<evidence type="ECO:0000256" key="5">
    <source>
        <dbReference type="ARBA" id="ARBA00051722"/>
    </source>
</evidence>
<organism evidence="9 10">
    <name type="scientific">Elysia chlorotica</name>
    <name type="common">Eastern emerald elysia</name>
    <name type="synonym">Sea slug</name>
    <dbReference type="NCBI Taxonomy" id="188477"/>
    <lineage>
        <taxon>Eukaryota</taxon>
        <taxon>Metazoa</taxon>
        <taxon>Spiralia</taxon>
        <taxon>Lophotrochozoa</taxon>
        <taxon>Mollusca</taxon>
        <taxon>Gastropoda</taxon>
        <taxon>Heterobranchia</taxon>
        <taxon>Euthyneura</taxon>
        <taxon>Panpulmonata</taxon>
        <taxon>Sacoglossa</taxon>
        <taxon>Placobranchoidea</taxon>
        <taxon>Plakobranchidae</taxon>
        <taxon>Elysia</taxon>
    </lineage>
</organism>
<dbReference type="SMART" id="SM00194">
    <property type="entry name" value="PTPc"/>
    <property type="match status" value="2"/>
</dbReference>
<keyword evidence="4" id="KW-0904">Protein phosphatase</keyword>
<dbReference type="InterPro" id="IPR016130">
    <property type="entry name" value="Tyr_Pase_AS"/>
</dbReference>